<dbReference type="AlphaFoldDB" id="A0A0G4J315"/>
<dbReference type="OrthoDB" id="3518456at2759"/>
<evidence type="ECO:0000256" key="1">
    <source>
        <dbReference type="PROSITE-ProRule" id="PRU00042"/>
    </source>
</evidence>
<organism evidence="3 4">
    <name type="scientific">Plasmodiophora brassicae</name>
    <name type="common">Clubroot disease agent</name>
    <dbReference type="NCBI Taxonomy" id="37360"/>
    <lineage>
        <taxon>Eukaryota</taxon>
        <taxon>Sar</taxon>
        <taxon>Rhizaria</taxon>
        <taxon>Endomyxa</taxon>
        <taxon>Phytomyxea</taxon>
        <taxon>Plasmodiophorida</taxon>
        <taxon>Plasmodiophoridae</taxon>
        <taxon>Plasmodiophora</taxon>
    </lineage>
</organism>
<gene>
    <name evidence="3" type="ORF">PBRA_002308</name>
</gene>
<accession>A0A0G4J315</accession>
<keyword evidence="4" id="KW-1185">Reference proteome</keyword>
<keyword evidence="1" id="KW-0479">Metal-binding</keyword>
<reference evidence="3 4" key="1">
    <citation type="submission" date="2015-02" db="EMBL/GenBank/DDBJ databases">
        <authorList>
            <person name="Chooi Y.-H."/>
        </authorList>
    </citation>
    <scope>NUCLEOTIDE SEQUENCE [LARGE SCALE GENOMIC DNA]</scope>
    <source>
        <strain evidence="3">E3</strain>
    </source>
</reference>
<dbReference type="GO" id="GO:0008270">
    <property type="term" value="F:zinc ion binding"/>
    <property type="evidence" value="ECO:0007669"/>
    <property type="project" value="UniProtKB-KW"/>
</dbReference>
<sequence>MSAPKRIALARRARALLSHRPGQQGRLGPQIHPMYTELIQSLPLMSSCRLEHELEEAARTGSLPLEVTGVWDPAKLDALGRPKPKQVRVFWDLDNIYPDDGQSETVSSFLKPLKTFANTIGDCRSIIAFSNHIPSKSGLDELTSRKSIPEYSQDKHISGWDRCSKRFRCGLCGFKSTSVKGLEMHAKQQHTPERALNMQHSRHYKMKPLLREKLLRMSYIGQQYVFYQNRLRKLRHSLYESDVELREIGHDGLPEGEALTTVALGLVDESVEQIFVIMSHDPQYVALLKRLCLRNVTTIVATYDILCDTSPLRRHCDGVFNLQTRNLDRKVTERGRDIALRYVESREHPYNELKNMSPEVRACYLLPHNDYVWTETEW</sequence>
<evidence type="ECO:0000313" key="4">
    <source>
        <dbReference type="Proteomes" id="UP000039324"/>
    </source>
</evidence>
<protein>
    <recommendedName>
        <fullName evidence="2">C2H2-type domain-containing protein</fullName>
    </recommendedName>
</protein>
<evidence type="ECO:0000313" key="3">
    <source>
        <dbReference type="EMBL" id="CEP02043.1"/>
    </source>
</evidence>
<dbReference type="EMBL" id="CDSF01000122">
    <property type="protein sequence ID" value="CEP02043.1"/>
    <property type="molecule type" value="Genomic_DNA"/>
</dbReference>
<name>A0A0G4J315_PLABS</name>
<proteinExistence type="predicted"/>
<dbReference type="InterPro" id="IPR013087">
    <property type="entry name" value="Znf_C2H2_type"/>
</dbReference>
<evidence type="ECO:0000259" key="2">
    <source>
        <dbReference type="PROSITE" id="PS50157"/>
    </source>
</evidence>
<keyword evidence="1" id="KW-0862">Zinc</keyword>
<keyword evidence="1" id="KW-0863">Zinc-finger</keyword>
<dbReference type="Proteomes" id="UP000039324">
    <property type="component" value="Unassembled WGS sequence"/>
</dbReference>
<dbReference type="PANTHER" id="PTHR35744">
    <property type="entry name" value="C2H2-TYPE DOMAIN-CONTAINING PROTEIN"/>
    <property type="match status" value="1"/>
</dbReference>
<dbReference type="PROSITE" id="PS50157">
    <property type="entry name" value="ZINC_FINGER_C2H2_2"/>
    <property type="match status" value="1"/>
</dbReference>
<dbReference type="PANTHER" id="PTHR35744:SF4">
    <property type="entry name" value="OS04G0464600 PROTEIN"/>
    <property type="match status" value="1"/>
</dbReference>
<feature type="domain" description="C2H2-type" evidence="2">
    <location>
        <begin position="167"/>
        <end position="195"/>
    </location>
</feature>